<accession>A0A9N8Z9S0</accession>
<sequence>MAPIAFDTSSNDANLFHSGEHINHATKETVKYFLSQEEKPQHIQQNQELCQNSRESLQPEELLKVPKKDEEEDNEADKERAMNINDMEETTDSHNLEEKLLKDNEDYEMVSRAVNVLKFQLQQVKEDISKLKTMKEKALKDPIQFVEDLRNGTNEKVPKRQFIFGAPTIDWSKYHTTPSKYKARIDQEVMKCSKERVNPSSSDRSRAGRESSPDIVEFVHQKAQELGFKVPPNAIKSTRSKKQRINQSSDDESTFTLQSGAYINAQRSTPLSSKRKQMPARTTLTKAQCLISNCSTRFVPSLFFATSISLSKNTLTKNKKSGRTSKSDSSKLPPEKRPRRPRVSGIAYMEAQPPPTLYMPDDDDETVIKEVMLLMDKIGNEPKSYNYAGGAVHNGYCCDGCHMDPILGTRFLCMNCDETREVDLCEDCMIEGKFENEHHKKSHRFSAIVNPTSQRFNADYVPEQVDEYRYLDATPAEQ</sequence>
<evidence type="ECO:0000256" key="1">
    <source>
        <dbReference type="ARBA" id="ARBA00022723"/>
    </source>
</evidence>
<dbReference type="SMART" id="SM00291">
    <property type="entry name" value="ZnF_ZZ"/>
    <property type="match status" value="1"/>
</dbReference>
<evidence type="ECO:0000259" key="6">
    <source>
        <dbReference type="PROSITE" id="PS50135"/>
    </source>
</evidence>
<dbReference type="InterPro" id="IPR037830">
    <property type="entry name" value="ZZZ3"/>
</dbReference>
<evidence type="ECO:0000256" key="2">
    <source>
        <dbReference type="ARBA" id="ARBA00022771"/>
    </source>
</evidence>
<dbReference type="InterPro" id="IPR043145">
    <property type="entry name" value="Znf_ZZ_sf"/>
</dbReference>
<dbReference type="Pfam" id="PF00569">
    <property type="entry name" value="ZZ"/>
    <property type="match status" value="1"/>
</dbReference>
<evidence type="ECO:0000313" key="7">
    <source>
        <dbReference type="EMBL" id="CAG8483665.1"/>
    </source>
</evidence>
<name>A0A9N8Z9S0_9GLOM</name>
<dbReference type="PANTHER" id="PTHR22705:SF0">
    <property type="entry name" value="ZZ-TYPE ZINC FINGER-CONTAINING PROTEIN 3"/>
    <property type="match status" value="1"/>
</dbReference>
<feature type="region of interest" description="Disordered" evidence="5">
    <location>
        <begin position="39"/>
        <end position="78"/>
    </location>
</feature>
<comment type="caution">
    <text evidence="7">The sequence shown here is derived from an EMBL/GenBank/DDBJ whole genome shotgun (WGS) entry which is preliminary data.</text>
</comment>
<dbReference type="Proteomes" id="UP000789759">
    <property type="component" value="Unassembled WGS sequence"/>
</dbReference>
<feature type="region of interest" description="Disordered" evidence="5">
    <location>
        <begin position="233"/>
        <end position="261"/>
    </location>
</feature>
<dbReference type="GO" id="GO:0008270">
    <property type="term" value="F:zinc ion binding"/>
    <property type="evidence" value="ECO:0007669"/>
    <property type="project" value="UniProtKB-KW"/>
</dbReference>
<dbReference type="PROSITE" id="PS50135">
    <property type="entry name" value="ZF_ZZ_2"/>
    <property type="match status" value="1"/>
</dbReference>
<dbReference type="OrthoDB" id="424753at2759"/>
<keyword evidence="2 4" id="KW-0863">Zinc-finger</keyword>
<feature type="compositionally biased region" description="Basic and acidic residues" evidence="5">
    <location>
        <begin position="325"/>
        <end position="336"/>
    </location>
</feature>
<organism evidence="7 8">
    <name type="scientific">Cetraspora pellucida</name>
    <dbReference type="NCBI Taxonomy" id="1433469"/>
    <lineage>
        <taxon>Eukaryota</taxon>
        <taxon>Fungi</taxon>
        <taxon>Fungi incertae sedis</taxon>
        <taxon>Mucoromycota</taxon>
        <taxon>Glomeromycotina</taxon>
        <taxon>Glomeromycetes</taxon>
        <taxon>Diversisporales</taxon>
        <taxon>Gigasporaceae</taxon>
        <taxon>Cetraspora</taxon>
    </lineage>
</organism>
<feature type="domain" description="ZZ-type" evidence="6">
    <location>
        <begin position="393"/>
        <end position="453"/>
    </location>
</feature>
<dbReference type="SUPFAM" id="SSF57850">
    <property type="entry name" value="RING/U-box"/>
    <property type="match status" value="1"/>
</dbReference>
<keyword evidence="8" id="KW-1185">Reference proteome</keyword>
<feature type="compositionally biased region" description="Polar residues" evidence="5">
    <location>
        <begin position="42"/>
        <end position="56"/>
    </location>
</feature>
<evidence type="ECO:0000256" key="5">
    <source>
        <dbReference type="SAM" id="MobiDB-lite"/>
    </source>
</evidence>
<keyword evidence="1" id="KW-0479">Metal-binding</keyword>
<evidence type="ECO:0000256" key="4">
    <source>
        <dbReference type="PROSITE-ProRule" id="PRU00228"/>
    </source>
</evidence>
<evidence type="ECO:0000313" key="8">
    <source>
        <dbReference type="Proteomes" id="UP000789759"/>
    </source>
</evidence>
<evidence type="ECO:0000256" key="3">
    <source>
        <dbReference type="ARBA" id="ARBA00022833"/>
    </source>
</evidence>
<protein>
    <submittedName>
        <fullName evidence="7">6808_t:CDS:1</fullName>
    </submittedName>
</protein>
<dbReference type="EMBL" id="CAJVQA010000634">
    <property type="protein sequence ID" value="CAG8483665.1"/>
    <property type="molecule type" value="Genomic_DNA"/>
</dbReference>
<dbReference type="InterPro" id="IPR000433">
    <property type="entry name" value="Znf_ZZ"/>
</dbReference>
<feature type="region of interest" description="Disordered" evidence="5">
    <location>
        <begin position="315"/>
        <end position="343"/>
    </location>
</feature>
<proteinExistence type="predicted"/>
<dbReference type="AlphaFoldDB" id="A0A9N8Z9S0"/>
<gene>
    <name evidence="7" type="ORF">CPELLU_LOCUS1641</name>
</gene>
<dbReference type="PANTHER" id="PTHR22705">
    <property type="entry name" value="ZINC FINGER, ZZ DOMAIN CONTAINING 3"/>
    <property type="match status" value="1"/>
</dbReference>
<reference evidence="7" key="1">
    <citation type="submission" date="2021-06" db="EMBL/GenBank/DDBJ databases">
        <authorList>
            <person name="Kallberg Y."/>
            <person name="Tangrot J."/>
            <person name="Rosling A."/>
        </authorList>
    </citation>
    <scope>NUCLEOTIDE SEQUENCE</scope>
    <source>
        <strain evidence="7">FL966</strain>
    </source>
</reference>
<dbReference type="Gene3D" id="3.30.60.90">
    <property type="match status" value="1"/>
</dbReference>
<keyword evidence="3" id="KW-0862">Zinc</keyword>
<feature type="region of interest" description="Disordered" evidence="5">
    <location>
        <begin position="192"/>
        <end position="212"/>
    </location>
</feature>